<dbReference type="Pfam" id="PF00465">
    <property type="entry name" value="Fe-ADH"/>
    <property type="match status" value="1"/>
</dbReference>
<dbReference type="AlphaFoldDB" id="A0A1G6INK2"/>
<dbReference type="GO" id="GO:0005829">
    <property type="term" value="C:cytosol"/>
    <property type="evidence" value="ECO:0007669"/>
    <property type="project" value="TreeGrafter"/>
</dbReference>
<dbReference type="Gene3D" id="1.20.1090.10">
    <property type="entry name" value="Dehydroquinate synthase-like - alpha domain"/>
    <property type="match status" value="1"/>
</dbReference>
<dbReference type="Proteomes" id="UP000199411">
    <property type="component" value="Unassembled WGS sequence"/>
</dbReference>
<accession>A0A1G6INK2</accession>
<feature type="domain" description="Fe-containing alcohol dehydrogenase-like C-terminal" evidence="4">
    <location>
        <begin position="187"/>
        <end position="376"/>
    </location>
</feature>
<dbReference type="FunFam" id="3.40.50.1970:FF:000003">
    <property type="entry name" value="Alcohol dehydrogenase, iron-containing"/>
    <property type="match status" value="1"/>
</dbReference>
<dbReference type="OrthoDB" id="9778433at2"/>
<reference evidence="6" key="1">
    <citation type="submission" date="2016-10" db="EMBL/GenBank/DDBJ databases">
        <authorList>
            <person name="Varghese N."/>
            <person name="Submissions S."/>
        </authorList>
    </citation>
    <scope>NUCLEOTIDE SEQUENCE [LARGE SCALE GENOMIC DNA]</scope>
    <source>
        <strain evidence="6">DSM 8415</strain>
    </source>
</reference>
<keyword evidence="2" id="KW-0560">Oxidoreductase</keyword>
<dbReference type="GO" id="GO:1990362">
    <property type="term" value="F:butanol dehydrogenase (NAD+) activity"/>
    <property type="evidence" value="ECO:0007669"/>
    <property type="project" value="InterPro"/>
</dbReference>
<protein>
    <submittedName>
        <fullName evidence="5">Uncharacterized protein</fullName>
    </submittedName>
</protein>
<dbReference type="GO" id="GO:1990002">
    <property type="term" value="F:methylglyoxal reductase (NADPH) (acetol producing) activity"/>
    <property type="evidence" value="ECO:0007669"/>
    <property type="project" value="TreeGrafter"/>
</dbReference>
<dbReference type="Pfam" id="PF25137">
    <property type="entry name" value="ADH_Fe_C"/>
    <property type="match status" value="1"/>
</dbReference>
<feature type="domain" description="Alcohol dehydrogenase iron-type/glycerol dehydrogenase GldA" evidence="3">
    <location>
        <begin position="9"/>
        <end position="175"/>
    </location>
</feature>
<dbReference type="SUPFAM" id="SSF56796">
    <property type="entry name" value="Dehydroquinate synthase-like"/>
    <property type="match status" value="1"/>
</dbReference>
<organism evidence="5 6">
    <name type="scientific">Desulfurella multipotens</name>
    <dbReference type="NCBI Taxonomy" id="79269"/>
    <lineage>
        <taxon>Bacteria</taxon>
        <taxon>Pseudomonadati</taxon>
        <taxon>Campylobacterota</taxon>
        <taxon>Desulfurellia</taxon>
        <taxon>Desulfurellales</taxon>
        <taxon>Desulfurellaceae</taxon>
        <taxon>Desulfurella</taxon>
    </lineage>
</organism>
<evidence type="ECO:0000259" key="3">
    <source>
        <dbReference type="Pfam" id="PF00465"/>
    </source>
</evidence>
<dbReference type="PANTHER" id="PTHR43633:SF1">
    <property type="entry name" value="ALCOHOL DEHYDROGENASE YQHD"/>
    <property type="match status" value="1"/>
</dbReference>
<dbReference type="GO" id="GO:0008106">
    <property type="term" value="F:alcohol dehydrogenase (NADP+) activity"/>
    <property type="evidence" value="ECO:0007669"/>
    <property type="project" value="TreeGrafter"/>
</dbReference>
<dbReference type="RefSeq" id="WP_092127633.1">
    <property type="nucleotide sequence ID" value="NZ_FMYU01000002.1"/>
</dbReference>
<name>A0A1G6INK2_9BACT</name>
<dbReference type="InterPro" id="IPR056798">
    <property type="entry name" value="ADH_Fe_C"/>
</dbReference>
<dbReference type="CDD" id="cd08187">
    <property type="entry name" value="BDH"/>
    <property type="match status" value="1"/>
</dbReference>
<dbReference type="InterPro" id="IPR018211">
    <property type="entry name" value="ADH_Fe_CS"/>
</dbReference>
<keyword evidence="6" id="KW-1185">Reference proteome</keyword>
<dbReference type="InterPro" id="IPR044731">
    <property type="entry name" value="BDH-like"/>
</dbReference>
<sequence length="379" mass="41869">MKGFIFYNPTQIVFGEDQTKKIGKYIKDKKCLLLYGGGSIKKNGIYDKVVESLNKYNVSFVEKSGIKPNPVLSFVYEAIEFAKKEQVEAILAVGGGSVIDSAKAIAAGFYYYGDVWDFFIDKAQIKQALPIYTVLTLAATASEMNSGAVITNEKTKQKFNIRSDCLFPKVSILDPINTYTVPKDQVANGSVDAIVHLLEGYFTKKYPNTPIQDGFVETLVKTIISSTKEILKEPANYDARANFMWSATLALNGLTTAGIGEYAFPNHMIGHSLSALFDIAHGQSLSIVFPAWLKYNKDTLNNRLEHFGKEVFGVKSPDKAIEELEIYFKAIGAPTKLKDVNLSEADIEAIAQNAISLAKKWGLNDYSTEKIASILKFAL</sequence>
<proteinExistence type="inferred from homology"/>
<evidence type="ECO:0000313" key="6">
    <source>
        <dbReference type="Proteomes" id="UP000199411"/>
    </source>
</evidence>
<evidence type="ECO:0000313" key="5">
    <source>
        <dbReference type="EMBL" id="SDC07585.1"/>
    </source>
</evidence>
<evidence type="ECO:0000259" key="4">
    <source>
        <dbReference type="Pfam" id="PF25137"/>
    </source>
</evidence>
<gene>
    <name evidence="5" type="ORF">SAMN05660835_00267</name>
</gene>
<dbReference type="PANTHER" id="PTHR43633">
    <property type="entry name" value="ALCOHOL DEHYDROGENASE YQHD"/>
    <property type="match status" value="1"/>
</dbReference>
<dbReference type="InterPro" id="IPR001670">
    <property type="entry name" value="ADH_Fe/GldA"/>
</dbReference>
<evidence type="ECO:0000256" key="1">
    <source>
        <dbReference type="ARBA" id="ARBA00007358"/>
    </source>
</evidence>
<dbReference type="EMBL" id="FMYU01000002">
    <property type="protein sequence ID" value="SDC07585.1"/>
    <property type="molecule type" value="Genomic_DNA"/>
</dbReference>
<dbReference type="GO" id="GO:0046872">
    <property type="term" value="F:metal ion binding"/>
    <property type="evidence" value="ECO:0007669"/>
    <property type="project" value="InterPro"/>
</dbReference>
<dbReference type="PROSITE" id="PS00913">
    <property type="entry name" value="ADH_IRON_1"/>
    <property type="match status" value="1"/>
</dbReference>
<dbReference type="Gene3D" id="3.40.50.1970">
    <property type="match status" value="1"/>
</dbReference>
<evidence type="ECO:0000256" key="2">
    <source>
        <dbReference type="ARBA" id="ARBA00023002"/>
    </source>
</evidence>
<comment type="similarity">
    <text evidence="1">Belongs to the iron-containing alcohol dehydrogenase family.</text>
</comment>